<dbReference type="SUPFAM" id="SSF53335">
    <property type="entry name" value="S-adenosyl-L-methionine-dependent methyltransferases"/>
    <property type="match status" value="1"/>
</dbReference>
<accession>A0A8J3QB38</accession>
<dbReference type="PANTHER" id="PTHR43861">
    <property type="entry name" value="TRANS-ACONITATE 2-METHYLTRANSFERASE-RELATED"/>
    <property type="match status" value="1"/>
</dbReference>
<protein>
    <submittedName>
        <fullName evidence="4">Methyltransferase</fullName>
    </submittedName>
</protein>
<dbReference type="GO" id="GO:0008168">
    <property type="term" value="F:methyltransferase activity"/>
    <property type="evidence" value="ECO:0007669"/>
    <property type="project" value="UniProtKB-KW"/>
</dbReference>
<dbReference type="InterPro" id="IPR029063">
    <property type="entry name" value="SAM-dependent_MTases_sf"/>
</dbReference>
<gene>
    <name evidence="4" type="ORF">Rhe02_53580</name>
</gene>
<dbReference type="CDD" id="cd02440">
    <property type="entry name" value="AdoMet_MTases"/>
    <property type="match status" value="1"/>
</dbReference>
<keyword evidence="2" id="KW-0808">Transferase</keyword>
<name>A0A8J3QB38_9ACTN</name>
<reference evidence="4" key="1">
    <citation type="submission" date="2021-01" db="EMBL/GenBank/DDBJ databases">
        <title>Whole genome shotgun sequence of Rhizocola hellebori NBRC 109834.</title>
        <authorList>
            <person name="Komaki H."/>
            <person name="Tamura T."/>
        </authorList>
    </citation>
    <scope>NUCLEOTIDE SEQUENCE</scope>
    <source>
        <strain evidence="4">NBRC 109834</strain>
    </source>
</reference>
<organism evidence="4 5">
    <name type="scientific">Rhizocola hellebori</name>
    <dbReference type="NCBI Taxonomy" id="1392758"/>
    <lineage>
        <taxon>Bacteria</taxon>
        <taxon>Bacillati</taxon>
        <taxon>Actinomycetota</taxon>
        <taxon>Actinomycetes</taxon>
        <taxon>Micromonosporales</taxon>
        <taxon>Micromonosporaceae</taxon>
        <taxon>Rhizocola</taxon>
    </lineage>
</organism>
<evidence type="ECO:0000256" key="2">
    <source>
        <dbReference type="ARBA" id="ARBA00022679"/>
    </source>
</evidence>
<comment type="caution">
    <text evidence="4">The sequence shown here is derived from an EMBL/GenBank/DDBJ whole genome shotgun (WGS) entry which is preliminary data.</text>
</comment>
<evidence type="ECO:0000256" key="1">
    <source>
        <dbReference type="ARBA" id="ARBA00022603"/>
    </source>
</evidence>
<keyword evidence="5" id="KW-1185">Reference proteome</keyword>
<dbReference type="RefSeq" id="WP_203911082.1">
    <property type="nucleotide sequence ID" value="NZ_BONY01000035.1"/>
</dbReference>
<proteinExistence type="predicted"/>
<dbReference type="Proteomes" id="UP000612899">
    <property type="component" value="Unassembled WGS sequence"/>
</dbReference>
<dbReference type="EMBL" id="BONY01000035">
    <property type="protein sequence ID" value="GIH07291.1"/>
    <property type="molecule type" value="Genomic_DNA"/>
</dbReference>
<dbReference type="GO" id="GO:0032259">
    <property type="term" value="P:methylation"/>
    <property type="evidence" value="ECO:0007669"/>
    <property type="project" value="UniProtKB-KW"/>
</dbReference>
<sequence>MASRAFDAIGATYDEAFSDKPGQVAAGSWLLSHLHGDRAVLDVGCGSGLPTAGQLAAAGCTVVGVDTSPVMLELARKNVPTGIFVERDLFDLGGLHPAQGRFDGATAFFSLLMLRRTEIGKALDSIRSVLGHDGLFTVGMVEGDTDYLMREFLGVPVPLTAFPRDELQELLPRHGFTVVEFHSEHWEPATPDTEPQTHLYAYCRATPTM</sequence>
<dbReference type="AlphaFoldDB" id="A0A8J3QB38"/>
<evidence type="ECO:0000313" key="4">
    <source>
        <dbReference type="EMBL" id="GIH07291.1"/>
    </source>
</evidence>
<keyword evidence="1 4" id="KW-0489">Methyltransferase</keyword>
<dbReference type="Gene3D" id="3.40.50.150">
    <property type="entry name" value="Vaccinia Virus protein VP39"/>
    <property type="match status" value="1"/>
</dbReference>
<feature type="domain" description="Methyltransferase" evidence="3">
    <location>
        <begin position="40"/>
        <end position="134"/>
    </location>
</feature>
<evidence type="ECO:0000313" key="5">
    <source>
        <dbReference type="Proteomes" id="UP000612899"/>
    </source>
</evidence>
<dbReference type="PANTHER" id="PTHR43861:SF1">
    <property type="entry name" value="TRANS-ACONITATE 2-METHYLTRANSFERASE"/>
    <property type="match status" value="1"/>
</dbReference>
<dbReference type="InterPro" id="IPR041698">
    <property type="entry name" value="Methyltransf_25"/>
</dbReference>
<dbReference type="Pfam" id="PF13649">
    <property type="entry name" value="Methyltransf_25"/>
    <property type="match status" value="1"/>
</dbReference>
<evidence type="ECO:0000259" key="3">
    <source>
        <dbReference type="Pfam" id="PF13649"/>
    </source>
</evidence>